<feature type="compositionally biased region" description="Basic and acidic residues" evidence="1">
    <location>
        <begin position="73"/>
        <end position="86"/>
    </location>
</feature>
<evidence type="ECO:0000313" key="2">
    <source>
        <dbReference type="EMBL" id="KIJ29747.1"/>
    </source>
</evidence>
<dbReference type="HOGENOM" id="CLU_2334981_0_0_1"/>
<accession>A0A0C9ULM8</accession>
<evidence type="ECO:0000256" key="1">
    <source>
        <dbReference type="SAM" id="MobiDB-lite"/>
    </source>
</evidence>
<dbReference type="AlphaFoldDB" id="A0A0C9ULM8"/>
<feature type="region of interest" description="Disordered" evidence="1">
    <location>
        <begin position="44"/>
        <end position="98"/>
    </location>
</feature>
<protein>
    <submittedName>
        <fullName evidence="2">Uncharacterized protein</fullName>
    </submittedName>
</protein>
<feature type="region of interest" description="Disordered" evidence="1">
    <location>
        <begin position="1"/>
        <end position="31"/>
    </location>
</feature>
<dbReference type="Proteomes" id="UP000054279">
    <property type="component" value="Unassembled WGS sequence"/>
</dbReference>
<dbReference type="EMBL" id="KN837276">
    <property type="protein sequence ID" value="KIJ29747.1"/>
    <property type="molecule type" value="Genomic_DNA"/>
</dbReference>
<feature type="compositionally biased region" description="Basic and acidic residues" evidence="1">
    <location>
        <begin position="15"/>
        <end position="29"/>
    </location>
</feature>
<gene>
    <name evidence="2" type="ORF">M422DRAFT_268780</name>
</gene>
<name>A0A0C9ULM8_SPHS4</name>
<evidence type="ECO:0000313" key="3">
    <source>
        <dbReference type="Proteomes" id="UP000054279"/>
    </source>
</evidence>
<organism evidence="2 3">
    <name type="scientific">Sphaerobolus stellatus (strain SS14)</name>
    <dbReference type="NCBI Taxonomy" id="990650"/>
    <lineage>
        <taxon>Eukaryota</taxon>
        <taxon>Fungi</taxon>
        <taxon>Dikarya</taxon>
        <taxon>Basidiomycota</taxon>
        <taxon>Agaricomycotina</taxon>
        <taxon>Agaricomycetes</taxon>
        <taxon>Phallomycetidae</taxon>
        <taxon>Geastrales</taxon>
        <taxon>Sphaerobolaceae</taxon>
        <taxon>Sphaerobolus</taxon>
    </lineage>
</organism>
<reference evidence="2 3" key="1">
    <citation type="submission" date="2014-06" db="EMBL/GenBank/DDBJ databases">
        <title>Evolutionary Origins and Diversification of the Mycorrhizal Mutualists.</title>
        <authorList>
            <consortium name="DOE Joint Genome Institute"/>
            <consortium name="Mycorrhizal Genomics Consortium"/>
            <person name="Kohler A."/>
            <person name="Kuo A."/>
            <person name="Nagy L.G."/>
            <person name="Floudas D."/>
            <person name="Copeland A."/>
            <person name="Barry K.W."/>
            <person name="Cichocki N."/>
            <person name="Veneault-Fourrey C."/>
            <person name="LaButti K."/>
            <person name="Lindquist E.A."/>
            <person name="Lipzen A."/>
            <person name="Lundell T."/>
            <person name="Morin E."/>
            <person name="Murat C."/>
            <person name="Riley R."/>
            <person name="Ohm R."/>
            <person name="Sun H."/>
            <person name="Tunlid A."/>
            <person name="Henrissat B."/>
            <person name="Grigoriev I.V."/>
            <person name="Hibbett D.S."/>
            <person name="Martin F."/>
        </authorList>
    </citation>
    <scope>NUCLEOTIDE SEQUENCE [LARGE SCALE GENOMIC DNA]</scope>
    <source>
        <strain evidence="2 3">SS14</strain>
    </source>
</reference>
<keyword evidence="3" id="KW-1185">Reference proteome</keyword>
<sequence>MDDCGDRTTSSGVDGEQRTDDEQRGEKGLPKYYAVEWQRGTAVATSGRNGDDELAAVERRRTGGGGTTTDGWRWNDDGRVAMERRRTGGSSDDNERRH</sequence>
<proteinExistence type="predicted"/>